<evidence type="ECO:0008006" key="3">
    <source>
        <dbReference type="Google" id="ProtNLM"/>
    </source>
</evidence>
<proteinExistence type="predicted"/>
<comment type="caution">
    <text evidence="1">The sequence shown here is derived from an EMBL/GenBank/DDBJ whole genome shotgun (WGS) entry which is preliminary data.</text>
</comment>
<dbReference type="Gene3D" id="3.40.50.1820">
    <property type="entry name" value="alpha/beta hydrolase"/>
    <property type="match status" value="1"/>
</dbReference>
<keyword evidence="2" id="KW-1185">Reference proteome</keyword>
<reference evidence="1 2" key="1">
    <citation type="submission" date="2020-04" db="EMBL/GenBank/DDBJ databases">
        <title>Draft genome of Pyxidicoccus fallax type strain.</title>
        <authorList>
            <person name="Whitworth D.E."/>
        </authorList>
    </citation>
    <scope>NUCLEOTIDE SEQUENCE [LARGE SCALE GENOMIC DNA]</scope>
    <source>
        <strain evidence="1 2">DSM 14698</strain>
    </source>
</reference>
<dbReference type="AlphaFoldDB" id="A0A848L9G7"/>
<sequence length="55" mass="6062">PTPPADLGWGRWLGMQPRVLELPGSRHFTMLRPPTLSAVAERLTELLQALEVNAA</sequence>
<gene>
    <name evidence="1" type="ORF">HG543_01255</name>
</gene>
<organism evidence="1 2">
    <name type="scientific">Pyxidicoccus fallax</name>
    <dbReference type="NCBI Taxonomy" id="394095"/>
    <lineage>
        <taxon>Bacteria</taxon>
        <taxon>Pseudomonadati</taxon>
        <taxon>Myxococcota</taxon>
        <taxon>Myxococcia</taxon>
        <taxon>Myxococcales</taxon>
        <taxon>Cystobacterineae</taxon>
        <taxon>Myxococcaceae</taxon>
        <taxon>Pyxidicoccus</taxon>
    </lineage>
</organism>
<dbReference type="Proteomes" id="UP000518300">
    <property type="component" value="Unassembled WGS sequence"/>
</dbReference>
<evidence type="ECO:0000313" key="2">
    <source>
        <dbReference type="Proteomes" id="UP000518300"/>
    </source>
</evidence>
<accession>A0A848L9G7</accession>
<evidence type="ECO:0000313" key="1">
    <source>
        <dbReference type="EMBL" id="NMO13495.1"/>
    </source>
</evidence>
<feature type="non-terminal residue" evidence="1">
    <location>
        <position position="1"/>
    </location>
</feature>
<dbReference type="SUPFAM" id="SSF53474">
    <property type="entry name" value="alpha/beta-Hydrolases"/>
    <property type="match status" value="1"/>
</dbReference>
<dbReference type="EMBL" id="JABBJJ010000003">
    <property type="protein sequence ID" value="NMO13495.1"/>
    <property type="molecule type" value="Genomic_DNA"/>
</dbReference>
<name>A0A848L9G7_9BACT</name>
<protein>
    <recommendedName>
        <fullName evidence="3">Alpha/beta hydrolase</fullName>
    </recommendedName>
</protein>
<dbReference type="InterPro" id="IPR029058">
    <property type="entry name" value="AB_hydrolase_fold"/>
</dbReference>